<dbReference type="EMBL" id="SSTD01011273">
    <property type="protein sequence ID" value="TYK09839.1"/>
    <property type="molecule type" value="Genomic_DNA"/>
</dbReference>
<proteinExistence type="predicted"/>
<dbReference type="EMBL" id="SSTE01005050">
    <property type="protein sequence ID" value="KAA0061259.1"/>
    <property type="molecule type" value="Genomic_DNA"/>
</dbReference>
<evidence type="ECO:0000313" key="3">
    <source>
        <dbReference type="Proteomes" id="UP000321393"/>
    </source>
</evidence>
<dbReference type="AlphaFoldDB" id="A0A5A7V6D6"/>
<evidence type="ECO:0000313" key="4">
    <source>
        <dbReference type="Proteomes" id="UP000321947"/>
    </source>
</evidence>
<dbReference type="Proteomes" id="UP000321393">
    <property type="component" value="Unassembled WGS sequence"/>
</dbReference>
<evidence type="ECO:0000313" key="2">
    <source>
        <dbReference type="EMBL" id="TYK09839.1"/>
    </source>
</evidence>
<name>A0A5A7V6D6_CUCMM</name>
<evidence type="ECO:0000313" key="1">
    <source>
        <dbReference type="EMBL" id="KAA0061259.1"/>
    </source>
</evidence>
<accession>A0A5A7V6D6</accession>
<reference evidence="3 4" key="1">
    <citation type="submission" date="2019-08" db="EMBL/GenBank/DDBJ databases">
        <title>Draft genome sequences of two oriental melons (Cucumis melo L. var makuwa).</title>
        <authorList>
            <person name="Kwon S.-Y."/>
        </authorList>
    </citation>
    <scope>NUCLEOTIDE SEQUENCE [LARGE SCALE GENOMIC DNA]</scope>
    <source>
        <strain evidence="4">cv. Chang Bougi</strain>
        <strain evidence="3">cv. SW 3</strain>
        <tissue evidence="1">Leaf</tissue>
    </source>
</reference>
<comment type="caution">
    <text evidence="1">The sequence shown here is derived from an EMBL/GenBank/DDBJ whole genome shotgun (WGS) entry which is preliminary data.</text>
</comment>
<sequence length="84" mass="9840">MSYEAAGKEARPLKMHSSKNLRRRRFGSSLAAPFVEEAIAAASRGRLWFCYLKRMRKRWLYRSRLQKVLPPRSSPEMIRLGVET</sequence>
<protein>
    <submittedName>
        <fullName evidence="1">Uncharacterized protein</fullName>
    </submittedName>
</protein>
<organism evidence="1 3">
    <name type="scientific">Cucumis melo var. makuwa</name>
    <name type="common">Oriental melon</name>
    <dbReference type="NCBI Taxonomy" id="1194695"/>
    <lineage>
        <taxon>Eukaryota</taxon>
        <taxon>Viridiplantae</taxon>
        <taxon>Streptophyta</taxon>
        <taxon>Embryophyta</taxon>
        <taxon>Tracheophyta</taxon>
        <taxon>Spermatophyta</taxon>
        <taxon>Magnoliopsida</taxon>
        <taxon>eudicotyledons</taxon>
        <taxon>Gunneridae</taxon>
        <taxon>Pentapetalae</taxon>
        <taxon>rosids</taxon>
        <taxon>fabids</taxon>
        <taxon>Cucurbitales</taxon>
        <taxon>Cucurbitaceae</taxon>
        <taxon>Benincaseae</taxon>
        <taxon>Cucumis</taxon>
    </lineage>
</organism>
<dbReference type="Proteomes" id="UP000321947">
    <property type="component" value="Unassembled WGS sequence"/>
</dbReference>
<gene>
    <name evidence="2" type="ORF">E5676_scaffold39G00030</name>
    <name evidence="1" type="ORF">E6C27_scaffold455G00970</name>
</gene>